<accession>A0A7S7NQY8</accession>
<dbReference type="PANTHER" id="PTHR32347">
    <property type="entry name" value="EFFLUX SYSTEM COMPONENT YKNX-RELATED"/>
    <property type="match status" value="1"/>
</dbReference>
<dbReference type="GO" id="GO:0030313">
    <property type="term" value="C:cell envelope"/>
    <property type="evidence" value="ECO:0007669"/>
    <property type="project" value="UniProtKB-SubCell"/>
</dbReference>
<proteinExistence type="predicted"/>
<dbReference type="Gene3D" id="2.40.50.100">
    <property type="match status" value="1"/>
</dbReference>
<dbReference type="RefSeq" id="WP_194449356.1">
    <property type="nucleotide sequence ID" value="NZ_CP063849.1"/>
</dbReference>
<evidence type="ECO:0000256" key="1">
    <source>
        <dbReference type="ARBA" id="ARBA00004196"/>
    </source>
</evidence>
<dbReference type="SUPFAM" id="SSF111369">
    <property type="entry name" value="HlyD-like secretion proteins"/>
    <property type="match status" value="1"/>
</dbReference>
<feature type="coiled-coil region" evidence="3">
    <location>
        <begin position="92"/>
        <end position="126"/>
    </location>
</feature>
<keyword evidence="2 3" id="KW-0175">Coiled coil</keyword>
<dbReference type="PANTHER" id="PTHR32347:SF23">
    <property type="entry name" value="BLL5650 PROTEIN"/>
    <property type="match status" value="1"/>
</dbReference>
<dbReference type="Gene3D" id="1.10.287.470">
    <property type="entry name" value="Helix hairpin bin"/>
    <property type="match status" value="2"/>
</dbReference>
<gene>
    <name evidence="4" type="ORF">IRI77_33900</name>
</gene>
<feature type="coiled-coil region" evidence="3">
    <location>
        <begin position="165"/>
        <end position="192"/>
    </location>
</feature>
<dbReference type="EMBL" id="CP063849">
    <property type="protein sequence ID" value="QOY87689.1"/>
    <property type="molecule type" value="Genomic_DNA"/>
</dbReference>
<dbReference type="Proteomes" id="UP000593892">
    <property type="component" value="Chromosome"/>
</dbReference>
<name>A0A7S7NQY8_PALFE</name>
<evidence type="ECO:0000256" key="3">
    <source>
        <dbReference type="SAM" id="Coils"/>
    </source>
</evidence>
<comment type="subcellular location">
    <subcellularLocation>
        <location evidence="1">Cell envelope</location>
    </subcellularLocation>
</comment>
<dbReference type="InterPro" id="IPR050465">
    <property type="entry name" value="UPF0194_transport"/>
</dbReference>
<dbReference type="KEGG" id="pfer:IRI77_33900"/>
<reference evidence="4 5" key="1">
    <citation type="submission" date="2020-10" db="EMBL/GenBank/DDBJ databases">
        <title>Complete genome sequence of Paludibaculum fermentans P105T, a facultatively anaerobic acidobacterium capable of dissimilatory Fe(III) reduction.</title>
        <authorList>
            <person name="Dedysh S.N."/>
            <person name="Beletsky A.V."/>
            <person name="Kulichevskaya I.S."/>
            <person name="Mardanov A.V."/>
            <person name="Ravin N.V."/>
        </authorList>
    </citation>
    <scope>NUCLEOTIDE SEQUENCE [LARGE SCALE GENOMIC DNA]</scope>
    <source>
        <strain evidence="4 5">P105</strain>
    </source>
</reference>
<sequence length="330" mass="35264">MRGKWLLFAGGTLFLAAGGGALTYYLRQKPAKSVQVASAPALPPGTEVHLTGSIRAVNLVQVAAPLDGVAEEFPVKPGDEVFEGQILGRVANETLKETAHEAELEVERAQAKVNEAESQLIAARLEDSRAAADASRARIEFQRAERNYQRQQMLNTEGATPRNTYQKAQQDYEAAKKESDTLQSLSNTLQDRVQGVIKDIDLAKKTLAEKIQNLDSAKTSLSSADLLAPADGLVISIGKSAGEEVHKGMPDLITIATDLSQLELVLEPEPPVFKRLKAGQPAVVLIAELPGNGLPATVKSVENGKVVVEFSSPSTLVRPGMTAVGTLKLN</sequence>
<evidence type="ECO:0000313" key="5">
    <source>
        <dbReference type="Proteomes" id="UP000593892"/>
    </source>
</evidence>
<keyword evidence="5" id="KW-1185">Reference proteome</keyword>
<organism evidence="4 5">
    <name type="scientific">Paludibaculum fermentans</name>
    <dbReference type="NCBI Taxonomy" id="1473598"/>
    <lineage>
        <taxon>Bacteria</taxon>
        <taxon>Pseudomonadati</taxon>
        <taxon>Acidobacteriota</taxon>
        <taxon>Terriglobia</taxon>
        <taxon>Bryobacterales</taxon>
        <taxon>Bryobacteraceae</taxon>
        <taxon>Paludibaculum</taxon>
    </lineage>
</organism>
<protein>
    <submittedName>
        <fullName evidence="4">Efflux RND transporter periplasmic adaptor subunit</fullName>
    </submittedName>
</protein>
<evidence type="ECO:0000313" key="4">
    <source>
        <dbReference type="EMBL" id="QOY87689.1"/>
    </source>
</evidence>
<dbReference type="AlphaFoldDB" id="A0A7S7NQY8"/>
<evidence type="ECO:0000256" key="2">
    <source>
        <dbReference type="ARBA" id="ARBA00023054"/>
    </source>
</evidence>